<dbReference type="AlphaFoldDB" id="A0A165RAM0"/>
<organism evidence="4 5">
    <name type="scientific">Daedalea quercina L-15889</name>
    <dbReference type="NCBI Taxonomy" id="1314783"/>
    <lineage>
        <taxon>Eukaryota</taxon>
        <taxon>Fungi</taxon>
        <taxon>Dikarya</taxon>
        <taxon>Basidiomycota</taxon>
        <taxon>Agaricomycotina</taxon>
        <taxon>Agaricomycetes</taxon>
        <taxon>Polyporales</taxon>
        <taxon>Fomitopsis</taxon>
    </lineage>
</organism>
<feature type="region of interest" description="Disordered" evidence="2">
    <location>
        <begin position="121"/>
        <end position="152"/>
    </location>
</feature>
<dbReference type="InterPro" id="IPR036236">
    <property type="entry name" value="Znf_C2H2_sf"/>
</dbReference>
<dbReference type="OrthoDB" id="2801792at2759"/>
<name>A0A165RAM0_9APHY</name>
<feature type="domain" description="C2H2-type" evidence="3">
    <location>
        <begin position="101"/>
        <end position="128"/>
    </location>
</feature>
<keyword evidence="1" id="KW-0479">Metal-binding</keyword>
<evidence type="ECO:0000313" key="5">
    <source>
        <dbReference type="Proteomes" id="UP000076727"/>
    </source>
</evidence>
<evidence type="ECO:0000256" key="2">
    <source>
        <dbReference type="SAM" id="MobiDB-lite"/>
    </source>
</evidence>
<reference evidence="4 5" key="1">
    <citation type="journal article" date="2016" name="Mol. Biol. Evol.">
        <title>Comparative Genomics of Early-Diverging Mushroom-Forming Fungi Provides Insights into the Origins of Lignocellulose Decay Capabilities.</title>
        <authorList>
            <person name="Nagy L.G."/>
            <person name="Riley R."/>
            <person name="Tritt A."/>
            <person name="Adam C."/>
            <person name="Daum C."/>
            <person name="Floudas D."/>
            <person name="Sun H."/>
            <person name="Yadav J.S."/>
            <person name="Pangilinan J."/>
            <person name="Larsson K.H."/>
            <person name="Matsuura K."/>
            <person name="Barry K."/>
            <person name="Labutti K."/>
            <person name="Kuo R."/>
            <person name="Ohm R.A."/>
            <person name="Bhattacharya S.S."/>
            <person name="Shirouzu T."/>
            <person name="Yoshinaga Y."/>
            <person name="Martin F.M."/>
            <person name="Grigoriev I.V."/>
            <person name="Hibbett D.S."/>
        </authorList>
    </citation>
    <scope>NUCLEOTIDE SEQUENCE [LARGE SCALE GENOMIC DNA]</scope>
    <source>
        <strain evidence="4 5">L-15889</strain>
    </source>
</reference>
<accession>A0A165RAM0</accession>
<dbReference type="InterPro" id="IPR013087">
    <property type="entry name" value="Znf_C2H2_type"/>
</dbReference>
<dbReference type="EMBL" id="KV429051">
    <property type="protein sequence ID" value="KZT70508.1"/>
    <property type="molecule type" value="Genomic_DNA"/>
</dbReference>
<protein>
    <recommendedName>
        <fullName evidence="3">C2H2-type domain-containing protein</fullName>
    </recommendedName>
</protein>
<keyword evidence="1" id="KW-0863">Zinc-finger</keyword>
<dbReference type="PROSITE" id="PS50157">
    <property type="entry name" value="ZINC_FINGER_C2H2_2"/>
    <property type="match status" value="1"/>
</dbReference>
<evidence type="ECO:0000256" key="1">
    <source>
        <dbReference type="PROSITE-ProRule" id="PRU00042"/>
    </source>
</evidence>
<feature type="compositionally biased region" description="Polar residues" evidence="2">
    <location>
        <begin position="122"/>
        <end position="136"/>
    </location>
</feature>
<dbReference type="SUPFAM" id="SSF57667">
    <property type="entry name" value="beta-beta-alpha zinc fingers"/>
    <property type="match status" value="1"/>
</dbReference>
<dbReference type="STRING" id="1314783.A0A165RAM0"/>
<evidence type="ECO:0000259" key="3">
    <source>
        <dbReference type="PROSITE" id="PS50157"/>
    </source>
</evidence>
<dbReference type="GO" id="GO:0008270">
    <property type="term" value="F:zinc ion binding"/>
    <property type="evidence" value="ECO:0007669"/>
    <property type="project" value="UniProtKB-KW"/>
</dbReference>
<dbReference type="Proteomes" id="UP000076727">
    <property type="component" value="Unassembled WGS sequence"/>
</dbReference>
<gene>
    <name evidence="4" type="ORF">DAEQUDRAFT_725441</name>
</gene>
<evidence type="ECO:0000313" key="4">
    <source>
        <dbReference type="EMBL" id="KZT70508.1"/>
    </source>
</evidence>
<keyword evidence="5" id="KW-1185">Reference proteome</keyword>
<proteinExistence type="predicted"/>
<dbReference type="Gene3D" id="3.30.160.60">
    <property type="entry name" value="Classic Zinc Finger"/>
    <property type="match status" value="1"/>
</dbReference>
<keyword evidence="1" id="KW-0862">Zinc</keyword>
<sequence length="164" mass="18179">MQPYNASPYTHADRRPCLWGQCNILLDDHTTGGMKRHLMDHHKDALQLEQTVQVRVAGQPAHGALVCQWALDDGRTCGSIYTSTTTLSRHISSCHMGIGRVTCSWCQTEFSRKDALKRHQKASCSSLPATDTSGTLRRNLGRHAPASTHTVLRGNPANALPFRY</sequence>